<evidence type="ECO:0000313" key="1">
    <source>
        <dbReference type="EMBL" id="QJA80088.1"/>
    </source>
</evidence>
<dbReference type="AlphaFoldDB" id="A0A6M3XMJ5"/>
<protein>
    <submittedName>
        <fullName evidence="2">Uncharacterized protein</fullName>
    </submittedName>
</protein>
<name>A0A6M3XMJ5_9ZZZZ</name>
<evidence type="ECO:0000313" key="2">
    <source>
        <dbReference type="EMBL" id="QJH97983.1"/>
    </source>
</evidence>
<sequence length="102" mass="10906">MAGNVLTGNPITIDTAATIWDGTTGPKHVKLIQWIDDAADLVNGDSLVMVINGVTITGKIQLTINTINNVVVWEMNFCGNPMIIHKFAVSTITKGVLVVCLD</sequence>
<proteinExistence type="predicted"/>
<accession>A0A6M3XMJ5</accession>
<reference evidence="2" key="1">
    <citation type="submission" date="2020-03" db="EMBL/GenBank/DDBJ databases">
        <title>The deep terrestrial virosphere.</title>
        <authorList>
            <person name="Holmfeldt K."/>
            <person name="Nilsson E."/>
            <person name="Simone D."/>
            <person name="Lopez-Fernandez M."/>
            <person name="Wu X."/>
            <person name="de Brujin I."/>
            <person name="Lundin D."/>
            <person name="Andersson A."/>
            <person name="Bertilsson S."/>
            <person name="Dopson M."/>
        </authorList>
    </citation>
    <scope>NUCLEOTIDE SEQUENCE</scope>
    <source>
        <strain evidence="1">MM415A00780</strain>
        <strain evidence="2">TM448B01152</strain>
    </source>
</reference>
<gene>
    <name evidence="1" type="ORF">MM415A00780_0002</name>
    <name evidence="2" type="ORF">TM448B01152_0012</name>
</gene>
<organism evidence="2">
    <name type="scientific">viral metagenome</name>
    <dbReference type="NCBI Taxonomy" id="1070528"/>
    <lineage>
        <taxon>unclassified sequences</taxon>
        <taxon>metagenomes</taxon>
        <taxon>organismal metagenomes</taxon>
    </lineage>
</organism>
<dbReference type="EMBL" id="MT144710">
    <property type="protein sequence ID" value="QJH97983.1"/>
    <property type="molecule type" value="Genomic_DNA"/>
</dbReference>
<dbReference type="EMBL" id="MT142406">
    <property type="protein sequence ID" value="QJA80088.1"/>
    <property type="molecule type" value="Genomic_DNA"/>
</dbReference>